<comment type="cofactor">
    <cofactor evidence="1">
        <name>Mg(2+)</name>
        <dbReference type="ChEBI" id="CHEBI:18420"/>
    </cofactor>
</comment>
<dbReference type="InterPro" id="IPR003960">
    <property type="entry name" value="ATPase_AAA_CS"/>
</dbReference>
<dbReference type="InterPro" id="IPR050747">
    <property type="entry name" value="Mitochondrial_chaperone_BCS1"/>
</dbReference>
<dbReference type="InterPro" id="IPR027417">
    <property type="entry name" value="P-loop_NTPase"/>
</dbReference>
<dbReference type="AlphaFoldDB" id="A0A8S0SUM3"/>
<feature type="domain" description="AAA+ ATPase" evidence="7">
    <location>
        <begin position="254"/>
        <end position="387"/>
    </location>
</feature>
<dbReference type="PROSITE" id="PS00674">
    <property type="entry name" value="AAA"/>
    <property type="match status" value="1"/>
</dbReference>
<dbReference type="InterPro" id="IPR025753">
    <property type="entry name" value="AAA_N_dom"/>
</dbReference>
<dbReference type="InterPro" id="IPR003959">
    <property type="entry name" value="ATPase_AAA_core"/>
</dbReference>
<dbReference type="Proteomes" id="UP000594638">
    <property type="component" value="Unassembled WGS sequence"/>
</dbReference>
<evidence type="ECO:0000259" key="7">
    <source>
        <dbReference type="SMART" id="SM00382"/>
    </source>
</evidence>
<evidence type="ECO:0000256" key="5">
    <source>
        <dbReference type="ARBA" id="ARBA00049360"/>
    </source>
</evidence>
<keyword evidence="9" id="KW-1185">Reference proteome</keyword>
<keyword evidence="6" id="KW-0067">ATP-binding</keyword>
<dbReference type="Gramene" id="OE9A106195T1">
    <property type="protein sequence ID" value="OE9A106195C1"/>
    <property type="gene ID" value="OE9A106195"/>
</dbReference>
<dbReference type="Gene3D" id="3.40.50.300">
    <property type="entry name" value="P-loop containing nucleotide triphosphate hydrolases"/>
    <property type="match status" value="1"/>
</dbReference>
<organism evidence="8 9">
    <name type="scientific">Olea europaea subsp. europaea</name>
    <dbReference type="NCBI Taxonomy" id="158383"/>
    <lineage>
        <taxon>Eukaryota</taxon>
        <taxon>Viridiplantae</taxon>
        <taxon>Streptophyta</taxon>
        <taxon>Embryophyta</taxon>
        <taxon>Tracheophyta</taxon>
        <taxon>Spermatophyta</taxon>
        <taxon>Magnoliopsida</taxon>
        <taxon>eudicotyledons</taxon>
        <taxon>Gunneridae</taxon>
        <taxon>Pentapetalae</taxon>
        <taxon>asterids</taxon>
        <taxon>lamiids</taxon>
        <taxon>Lamiales</taxon>
        <taxon>Oleaceae</taxon>
        <taxon>Oleeae</taxon>
        <taxon>Olea</taxon>
    </lineage>
</organism>
<dbReference type="CDD" id="cd19510">
    <property type="entry name" value="RecA-like_BCS1"/>
    <property type="match status" value="1"/>
</dbReference>
<keyword evidence="3" id="KW-0378">Hydrolase</keyword>
<dbReference type="GO" id="GO:0005524">
    <property type="term" value="F:ATP binding"/>
    <property type="evidence" value="ECO:0007669"/>
    <property type="project" value="UniProtKB-KW"/>
</dbReference>
<dbReference type="SUPFAM" id="SSF52540">
    <property type="entry name" value="P-loop containing nucleoside triphosphate hydrolases"/>
    <property type="match status" value="1"/>
</dbReference>
<dbReference type="SMART" id="SM00382">
    <property type="entry name" value="AAA"/>
    <property type="match status" value="1"/>
</dbReference>
<dbReference type="Pfam" id="PF00004">
    <property type="entry name" value="AAA"/>
    <property type="match status" value="1"/>
</dbReference>
<proteinExistence type="inferred from homology"/>
<evidence type="ECO:0000256" key="6">
    <source>
        <dbReference type="RuleBase" id="RU003651"/>
    </source>
</evidence>
<evidence type="ECO:0000256" key="2">
    <source>
        <dbReference type="ARBA" id="ARBA00007448"/>
    </source>
</evidence>
<comment type="catalytic activity">
    <reaction evidence="5">
        <text>ATP + H2O = ADP + phosphate + H(+)</text>
        <dbReference type="Rhea" id="RHEA:13065"/>
        <dbReference type="ChEBI" id="CHEBI:15377"/>
        <dbReference type="ChEBI" id="CHEBI:15378"/>
        <dbReference type="ChEBI" id="CHEBI:30616"/>
        <dbReference type="ChEBI" id="CHEBI:43474"/>
        <dbReference type="ChEBI" id="CHEBI:456216"/>
    </reaction>
</comment>
<reference evidence="8 9" key="1">
    <citation type="submission" date="2019-12" db="EMBL/GenBank/DDBJ databases">
        <authorList>
            <person name="Alioto T."/>
            <person name="Alioto T."/>
            <person name="Gomez Garrido J."/>
        </authorList>
    </citation>
    <scope>NUCLEOTIDE SEQUENCE [LARGE SCALE GENOMIC DNA]</scope>
</reference>
<keyword evidence="4" id="KW-0460">Magnesium</keyword>
<name>A0A8S0SUM3_OLEEU</name>
<protein>
    <submittedName>
        <fullName evidence="8">AAA-ATPase At2g18193-like</fullName>
    </submittedName>
</protein>
<dbReference type="Pfam" id="PF14363">
    <property type="entry name" value="AAA_assoc"/>
    <property type="match status" value="1"/>
</dbReference>
<comment type="caution">
    <text evidence="8">The sequence shown here is derived from an EMBL/GenBank/DDBJ whole genome shotgun (WGS) entry which is preliminary data.</text>
</comment>
<dbReference type="InterPro" id="IPR003593">
    <property type="entry name" value="AAA+_ATPase"/>
</dbReference>
<evidence type="ECO:0000256" key="1">
    <source>
        <dbReference type="ARBA" id="ARBA00001946"/>
    </source>
</evidence>
<keyword evidence="6" id="KW-0547">Nucleotide-binding</keyword>
<evidence type="ECO:0000256" key="3">
    <source>
        <dbReference type="ARBA" id="ARBA00022801"/>
    </source>
</evidence>
<evidence type="ECO:0000313" key="9">
    <source>
        <dbReference type="Proteomes" id="UP000594638"/>
    </source>
</evidence>
<dbReference type="Gene3D" id="6.10.280.40">
    <property type="match status" value="1"/>
</dbReference>
<dbReference type="PANTHER" id="PTHR23070">
    <property type="entry name" value="BCS1 AAA-TYPE ATPASE"/>
    <property type="match status" value="1"/>
</dbReference>
<evidence type="ECO:0000256" key="4">
    <source>
        <dbReference type="ARBA" id="ARBA00022842"/>
    </source>
</evidence>
<dbReference type="GO" id="GO:0006950">
    <property type="term" value="P:response to stress"/>
    <property type="evidence" value="ECO:0007669"/>
    <property type="project" value="UniProtKB-ARBA"/>
</dbReference>
<dbReference type="EMBL" id="CACTIH010005499">
    <property type="protein sequence ID" value="CAA2995415.1"/>
    <property type="molecule type" value="Genomic_DNA"/>
</dbReference>
<dbReference type="Pfam" id="PF25568">
    <property type="entry name" value="AAA_lid_At3g28540"/>
    <property type="match status" value="1"/>
</dbReference>
<dbReference type="InterPro" id="IPR058017">
    <property type="entry name" value="At3g28540-like_C"/>
</dbReference>
<comment type="similarity">
    <text evidence="2">Belongs to the AAA ATPase family. BCS1 subfamily.</text>
</comment>
<evidence type="ECO:0000313" key="8">
    <source>
        <dbReference type="EMBL" id="CAA2995415.1"/>
    </source>
</evidence>
<dbReference type="GO" id="GO:0016887">
    <property type="term" value="F:ATP hydrolysis activity"/>
    <property type="evidence" value="ECO:0007669"/>
    <property type="project" value="InterPro"/>
</dbReference>
<gene>
    <name evidence="8" type="ORF">OLEA9_A106195</name>
</gene>
<accession>A0A8S0SUM3</accession>
<dbReference type="OrthoDB" id="10251412at2759"/>
<sequence length="503" mass="58106">MQSFGDMQSMTSNIFSAYASAAASMMLFRSMAHDIIPEPVKSYIISAFTRIFSYLFTPSATRITMVVDEYGGMTRNQIYDSAEVYLHTKISPNTERFKVSKNPKKRSISLSMEKNELVIDTFNGIQLEWQFVLEVPENQKDHSQSEKRYFELRFNKQYREIVLNEYLPFVMEKAKEIRERDRNVKLYTRDCPYSYPDDEEDVVNGSGMWGCVNLDHPVTFEKLAMDPQSKTEIIEDLDRFVRRKEYYKKVGKAWKRGYLLYGPPGTGKSSLIAAMANYLKFDVYDLDLTSLYDNSDLKETLLSTTTRSIIVIEDIDCSAPMLNRDAEPEPSDTKLTLSGLLNFMDGLWSNCGDERIIIFTTNHKEKIDPALLRPGRMDMHIHMSYCTPAGFHVLASNYLAIEDHPRLFPEIKRLMQEVQVTPAEIAEHLMRNENAELALEGVIDLLKRKKTEVDEEKVNEKSLETNARVEVQEEVKKKAKVEKIIKALKSFRRKSSRGKSKRV</sequence>